<accession>A0A6A5S963</accession>
<dbReference type="Gene3D" id="3.40.50.300">
    <property type="entry name" value="P-loop containing nucleotide triphosphate hydrolases"/>
    <property type="match status" value="1"/>
</dbReference>
<dbReference type="OrthoDB" id="2316594at2759"/>
<organism evidence="1 2">
    <name type="scientific">Clathrospora elynae</name>
    <dbReference type="NCBI Taxonomy" id="706981"/>
    <lineage>
        <taxon>Eukaryota</taxon>
        <taxon>Fungi</taxon>
        <taxon>Dikarya</taxon>
        <taxon>Ascomycota</taxon>
        <taxon>Pezizomycotina</taxon>
        <taxon>Dothideomycetes</taxon>
        <taxon>Pleosporomycetidae</taxon>
        <taxon>Pleosporales</taxon>
        <taxon>Diademaceae</taxon>
        <taxon>Clathrospora</taxon>
    </lineage>
</organism>
<name>A0A6A5S963_9PLEO</name>
<evidence type="ECO:0000313" key="1">
    <source>
        <dbReference type="EMBL" id="KAF1934966.1"/>
    </source>
</evidence>
<sequence>GLGAFDYNTFKDKLSATKFSSSQDGPMKLRLDLLESFMKRSEYTSMIPANIKNDFLAGTPGSLTIVDLTDPVIDADSACVLFDICLSVFIQQTQCGKIVALDEAHNYMTEGSGAAKAFTEKLLQTVRKQQHQAVRVVIATQKPSINTQLLDLCSITMVHRCTSPAWFNVLKRHVAALYLNLPTSSQAGASSNEKAEVPKDDRALFHEIVWLKLGESLLFCPTAAVKVVGEGIERMEGSYVRFKTRQRVTADGGKSKLAAEGTCSRI</sequence>
<protein>
    <recommendedName>
        <fullName evidence="3">Zona occludens toxin N-terminal domain-containing protein</fullName>
    </recommendedName>
</protein>
<dbReference type="InterPro" id="IPR027417">
    <property type="entry name" value="P-loop_NTPase"/>
</dbReference>
<feature type="non-terminal residue" evidence="1">
    <location>
        <position position="1"/>
    </location>
</feature>
<dbReference type="AlphaFoldDB" id="A0A6A5S963"/>
<evidence type="ECO:0008006" key="3">
    <source>
        <dbReference type="Google" id="ProtNLM"/>
    </source>
</evidence>
<gene>
    <name evidence="1" type="ORF">EJ02DRAFT_487744</name>
</gene>
<dbReference type="EMBL" id="ML976336">
    <property type="protein sequence ID" value="KAF1934966.1"/>
    <property type="molecule type" value="Genomic_DNA"/>
</dbReference>
<keyword evidence="2" id="KW-1185">Reference proteome</keyword>
<dbReference type="Proteomes" id="UP000800038">
    <property type="component" value="Unassembled WGS sequence"/>
</dbReference>
<evidence type="ECO:0000313" key="2">
    <source>
        <dbReference type="Proteomes" id="UP000800038"/>
    </source>
</evidence>
<reference evidence="1" key="1">
    <citation type="journal article" date="2020" name="Stud. Mycol.">
        <title>101 Dothideomycetes genomes: a test case for predicting lifestyles and emergence of pathogens.</title>
        <authorList>
            <person name="Haridas S."/>
            <person name="Albert R."/>
            <person name="Binder M."/>
            <person name="Bloem J."/>
            <person name="Labutti K."/>
            <person name="Salamov A."/>
            <person name="Andreopoulos B."/>
            <person name="Baker S."/>
            <person name="Barry K."/>
            <person name="Bills G."/>
            <person name="Bluhm B."/>
            <person name="Cannon C."/>
            <person name="Castanera R."/>
            <person name="Culley D."/>
            <person name="Daum C."/>
            <person name="Ezra D."/>
            <person name="Gonzalez J."/>
            <person name="Henrissat B."/>
            <person name="Kuo A."/>
            <person name="Liang C."/>
            <person name="Lipzen A."/>
            <person name="Lutzoni F."/>
            <person name="Magnuson J."/>
            <person name="Mondo S."/>
            <person name="Nolan M."/>
            <person name="Ohm R."/>
            <person name="Pangilinan J."/>
            <person name="Park H.-J."/>
            <person name="Ramirez L."/>
            <person name="Alfaro M."/>
            <person name="Sun H."/>
            <person name="Tritt A."/>
            <person name="Yoshinaga Y."/>
            <person name="Zwiers L.-H."/>
            <person name="Turgeon B."/>
            <person name="Goodwin S."/>
            <person name="Spatafora J."/>
            <person name="Crous P."/>
            <person name="Grigoriev I."/>
        </authorList>
    </citation>
    <scope>NUCLEOTIDE SEQUENCE</scope>
    <source>
        <strain evidence="1">CBS 161.51</strain>
    </source>
</reference>
<proteinExistence type="predicted"/>